<dbReference type="Gene3D" id="3.40.630.30">
    <property type="match status" value="1"/>
</dbReference>
<keyword evidence="2" id="KW-0808">Transferase</keyword>
<reference evidence="2 3" key="1">
    <citation type="journal article" date="2015" name="Genome Announc.">
        <title>Expanding the biotechnology potential of lactobacilli through comparative genomics of 213 strains and associated genera.</title>
        <authorList>
            <person name="Sun Z."/>
            <person name="Harris H.M."/>
            <person name="McCann A."/>
            <person name="Guo C."/>
            <person name="Argimon S."/>
            <person name="Zhang W."/>
            <person name="Yang X."/>
            <person name="Jeffery I.B."/>
            <person name="Cooney J.C."/>
            <person name="Kagawa T.F."/>
            <person name="Liu W."/>
            <person name="Song Y."/>
            <person name="Salvetti E."/>
            <person name="Wrobel A."/>
            <person name="Rasinkangas P."/>
            <person name="Parkhill J."/>
            <person name="Rea M.C."/>
            <person name="O'Sullivan O."/>
            <person name="Ritari J."/>
            <person name="Douillard F.P."/>
            <person name="Paul Ross R."/>
            <person name="Yang R."/>
            <person name="Briner A.E."/>
            <person name="Felis G.E."/>
            <person name="de Vos W.M."/>
            <person name="Barrangou R."/>
            <person name="Klaenhammer T.R."/>
            <person name="Caufield P.W."/>
            <person name="Cui Y."/>
            <person name="Zhang H."/>
            <person name="O'Toole P.W."/>
        </authorList>
    </citation>
    <scope>NUCLEOTIDE SEQUENCE [LARGE SCALE GENOMIC DNA]</scope>
    <source>
        <strain evidence="2 3">DSM 18382</strain>
    </source>
</reference>
<gene>
    <name evidence="2" type="ORF">FD41_GL002030</name>
</gene>
<dbReference type="PATRIC" id="fig|1423743.5.peg.2090"/>
<dbReference type="Pfam" id="PF00583">
    <property type="entry name" value="Acetyltransf_1"/>
    <property type="match status" value="1"/>
</dbReference>
<dbReference type="EMBL" id="AZFY01000156">
    <property type="protein sequence ID" value="KRM00881.1"/>
    <property type="molecule type" value="Genomic_DNA"/>
</dbReference>
<name>A0A0R1V5P6_9LACO</name>
<dbReference type="Proteomes" id="UP000051966">
    <property type="component" value="Unassembled WGS sequence"/>
</dbReference>
<dbReference type="InterPro" id="IPR016181">
    <property type="entry name" value="Acyl_CoA_acyltransferase"/>
</dbReference>
<sequence length="153" mass="17125">MMKEVTSMQLFIEHSKPIRAAAAYIRLSVFVLERGIALTDEFDDKDSDNEVYAVLFDDATPVATCRFEQADANTLKIGRVATLKAYRGKGFGKKVLRAMEIYGQKRGLTNSLIHSELTATGFYEKMGYKAVSKPFLEDGVPYVIVKKSLYAHS</sequence>
<evidence type="ECO:0000313" key="3">
    <source>
        <dbReference type="Proteomes" id="UP000051966"/>
    </source>
</evidence>
<dbReference type="InterPro" id="IPR000182">
    <property type="entry name" value="GNAT_dom"/>
</dbReference>
<protein>
    <submittedName>
        <fullName evidence="2">Acetyltransferase</fullName>
    </submittedName>
</protein>
<evidence type="ECO:0000259" key="1">
    <source>
        <dbReference type="PROSITE" id="PS51186"/>
    </source>
</evidence>
<organism evidence="2 3">
    <name type="scientific">Lentilactobacillus farraginis DSM 18382 = JCM 14108</name>
    <dbReference type="NCBI Taxonomy" id="1423743"/>
    <lineage>
        <taxon>Bacteria</taxon>
        <taxon>Bacillati</taxon>
        <taxon>Bacillota</taxon>
        <taxon>Bacilli</taxon>
        <taxon>Lactobacillales</taxon>
        <taxon>Lactobacillaceae</taxon>
        <taxon>Lentilactobacillus</taxon>
    </lineage>
</organism>
<dbReference type="PROSITE" id="PS51186">
    <property type="entry name" value="GNAT"/>
    <property type="match status" value="1"/>
</dbReference>
<evidence type="ECO:0000313" key="2">
    <source>
        <dbReference type="EMBL" id="KRM00881.1"/>
    </source>
</evidence>
<dbReference type="SUPFAM" id="SSF55729">
    <property type="entry name" value="Acyl-CoA N-acyltransferases (Nat)"/>
    <property type="match status" value="1"/>
</dbReference>
<feature type="domain" description="N-acetyltransferase" evidence="1">
    <location>
        <begin position="10"/>
        <end position="150"/>
    </location>
</feature>
<proteinExistence type="predicted"/>
<dbReference type="AlphaFoldDB" id="A0A0R1V5P6"/>
<dbReference type="GO" id="GO:0016747">
    <property type="term" value="F:acyltransferase activity, transferring groups other than amino-acyl groups"/>
    <property type="evidence" value="ECO:0007669"/>
    <property type="project" value="InterPro"/>
</dbReference>
<accession>A0A0R1V5P6</accession>
<keyword evidence="3" id="KW-1185">Reference proteome</keyword>
<comment type="caution">
    <text evidence="2">The sequence shown here is derived from an EMBL/GenBank/DDBJ whole genome shotgun (WGS) entry which is preliminary data.</text>
</comment>
<dbReference type="CDD" id="cd04301">
    <property type="entry name" value="NAT_SF"/>
    <property type="match status" value="1"/>
</dbReference>